<evidence type="ECO:0000256" key="3">
    <source>
        <dbReference type="ARBA" id="ARBA00022692"/>
    </source>
</evidence>
<feature type="domain" description="RDD" evidence="7">
    <location>
        <begin position="29"/>
        <end position="157"/>
    </location>
</feature>
<evidence type="ECO:0000256" key="4">
    <source>
        <dbReference type="ARBA" id="ARBA00022989"/>
    </source>
</evidence>
<evidence type="ECO:0000259" key="7">
    <source>
        <dbReference type="Pfam" id="PF06271"/>
    </source>
</evidence>
<keyword evidence="5 6" id="KW-0472">Membrane</keyword>
<dbReference type="RefSeq" id="WP_012878742.1">
    <property type="nucleotide sequence ID" value="NC_013530.1"/>
</dbReference>
<dbReference type="EMBL" id="CP001821">
    <property type="protein sequence ID" value="ACZ31000.1"/>
    <property type="molecule type" value="Genomic_DNA"/>
</dbReference>
<feature type="transmembrane region" description="Helical" evidence="6">
    <location>
        <begin position="125"/>
        <end position="142"/>
    </location>
</feature>
<organism evidence="8 9">
    <name type="scientific">Xylanimonas cellulosilytica (strain DSM 15894 / JCM 12276 / CECT 5975 / KCTC 9989 / LMG 20990 / NBRC 107835 / XIL07)</name>
    <dbReference type="NCBI Taxonomy" id="446471"/>
    <lineage>
        <taxon>Bacteria</taxon>
        <taxon>Bacillati</taxon>
        <taxon>Actinomycetota</taxon>
        <taxon>Actinomycetes</taxon>
        <taxon>Micrococcales</taxon>
        <taxon>Promicromonosporaceae</taxon>
        <taxon>Xylanimonas</taxon>
    </lineage>
</organism>
<keyword evidence="4 6" id="KW-1133">Transmembrane helix</keyword>
<evidence type="ECO:0000256" key="5">
    <source>
        <dbReference type="ARBA" id="ARBA00023136"/>
    </source>
</evidence>
<evidence type="ECO:0000256" key="1">
    <source>
        <dbReference type="ARBA" id="ARBA00004651"/>
    </source>
</evidence>
<evidence type="ECO:0000313" key="8">
    <source>
        <dbReference type="EMBL" id="ACZ31000.1"/>
    </source>
</evidence>
<reference evidence="9" key="1">
    <citation type="submission" date="2009-11" db="EMBL/GenBank/DDBJ databases">
        <title>The complete chromosome of Xylanimonas cellulosilytica DSM 15894.</title>
        <authorList>
            <consortium name="US DOE Joint Genome Institute (JGI-PGF)"/>
            <person name="Lucas S."/>
            <person name="Copeland A."/>
            <person name="Lapidus A."/>
            <person name="Glavina del Rio T."/>
            <person name="Dalin E."/>
            <person name="Tice H."/>
            <person name="Bruce D."/>
            <person name="Goodwin L."/>
            <person name="Pitluck S."/>
            <person name="Kyrpides N."/>
            <person name="Mavromatis K."/>
            <person name="Ivanova N."/>
            <person name="Mikhailova N."/>
            <person name="Foster B."/>
            <person name="Clum A."/>
            <person name="Brettin T."/>
            <person name="Detter J.C."/>
            <person name="Han C."/>
            <person name="Larimer F."/>
            <person name="Land M."/>
            <person name="Hauser L."/>
            <person name="Markowitz V."/>
            <person name="Cheng J.F."/>
            <person name="Hugenholtz P."/>
            <person name="Woyke T."/>
            <person name="Wu D."/>
            <person name="Gehrich-Schroeter G."/>
            <person name="Schneider S."/>
            <person name="Pukall S.R."/>
            <person name="Klenk H.P."/>
            <person name="Eisen J.A."/>
        </authorList>
    </citation>
    <scope>NUCLEOTIDE SEQUENCE [LARGE SCALE GENOMIC DNA]</scope>
    <source>
        <strain evidence="9">DSM 15894 / CECT 5975 / LMG 20990 / XIL07</strain>
    </source>
</reference>
<evidence type="ECO:0000313" key="9">
    <source>
        <dbReference type="Proteomes" id="UP000002255"/>
    </source>
</evidence>
<comment type="subcellular location">
    <subcellularLocation>
        <location evidence="1">Cell membrane</location>
        <topology evidence="1">Multi-pass membrane protein</topology>
    </subcellularLocation>
</comment>
<reference evidence="8 9" key="2">
    <citation type="journal article" date="2010" name="Stand. Genomic Sci.">
        <title>Complete genome sequence of Xylanimonas cellulosilytica type strain (XIL07).</title>
        <authorList>
            <person name="Foster B."/>
            <person name="Pukall R."/>
            <person name="Abt B."/>
            <person name="Nolan M."/>
            <person name="Glavina Del Rio T."/>
            <person name="Chen F."/>
            <person name="Lucas S."/>
            <person name="Tice H."/>
            <person name="Pitluck S."/>
            <person name="Cheng J.-F."/>
            <person name="Chertkov O."/>
            <person name="Brettin T."/>
            <person name="Han C."/>
            <person name="Detter J.C."/>
            <person name="Bruce D."/>
            <person name="Goodwin L."/>
            <person name="Ivanova N."/>
            <person name="Mavromatis K."/>
            <person name="Pati A."/>
            <person name="Mikhailova N."/>
            <person name="Chen A."/>
            <person name="Palaniappan K."/>
            <person name="Land M."/>
            <person name="Hauser L."/>
            <person name="Chang Y.-J."/>
            <person name="Jeffries C.D."/>
            <person name="Chain P."/>
            <person name="Rohde M."/>
            <person name="Goeker M."/>
            <person name="Bristow J."/>
            <person name="Eisen J.A."/>
            <person name="Markowitz V."/>
            <person name="Hugenholtz P."/>
            <person name="Kyrpides N.C."/>
            <person name="Klenk H.-P."/>
            <person name="Lapidus A."/>
        </authorList>
    </citation>
    <scope>NUCLEOTIDE SEQUENCE [LARGE SCALE GENOMIC DNA]</scope>
    <source>
        <strain evidence="9">DSM 15894 / CECT 5975 / LMG 20990 / XIL07</strain>
    </source>
</reference>
<keyword evidence="3 6" id="KW-0812">Transmembrane</keyword>
<dbReference type="Pfam" id="PF06271">
    <property type="entry name" value="RDD"/>
    <property type="match status" value="1"/>
</dbReference>
<dbReference type="PANTHER" id="PTHR36115:SF6">
    <property type="entry name" value="PROLINE-RICH ANTIGEN HOMOLOG"/>
    <property type="match status" value="1"/>
</dbReference>
<dbReference type="Proteomes" id="UP000002255">
    <property type="component" value="Chromosome"/>
</dbReference>
<feature type="transmembrane region" description="Helical" evidence="6">
    <location>
        <begin position="81"/>
        <end position="99"/>
    </location>
</feature>
<dbReference type="eggNOG" id="COG1714">
    <property type="taxonomic scope" value="Bacteria"/>
</dbReference>
<dbReference type="STRING" id="446471.Xcel_1981"/>
<name>D1BTM1_XYLCX</name>
<dbReference type="GO" id="GO:0005886">
    <property type="term" value="C:plasma membrane"/>
    <property type="evidence" value="ECO:0007669"/>
    <property type="project" value="UniProtKB-SubCell"/>
</dbReference>
<feature type="transmembrane region" description="Helical" evidence="6">
    <location>
        <begin position="176"/>
        <end position="199"/>
    </location>
</feature>
<keyword evidence="2" id="KW-1003">Cell membrane</keyword>
<evidence type="ECO:0000256" key="2">
    <source>
        <dbReference type="ARBA" id="ARBA00022475"/>
    </source>
</evidence>
<gene>
    <name evidence="8" type="ordered locus">Xcel_1981</name>
</gene>
<dbReference type="OrthoDB" id="9793824at2"/>
<protein>
    <submittedName>
        <fullName evidence="8">RDD domain containing protein</fullName>
    </submittedName>
</protein>
<dbReference type="PANTHER" id="PTHR36115">
    <property type="entry name" value="PROLINE-RICH ANTIGEN HOMOLOG-RELATED"/>
    <property type="match status" value="1"/>
</dbReference>
<evidence type="ECO:0000256" key="6">
    <source>
        <dbReference type="SAM" id="Phobius"/>
    </source>
</evidence>
<dbReference type="KEGG" id="xce:Xcel_1981"/>
<proteinExistence type="predicted"/>
<dbReference type="AlphaFoldDB" id="D1BTM1"/>
<sequence length="357" mass="37918">MTSWGTVVPPSDLAPVAPPLDEGGDAVEYARWSRRVIGALLDHGLLAGISWLTLGENGGVPPFSLPFGGSDASQTPWTHSWVLVVALAVIVGLQAWTGWSPGKLVVGIAVVHDRTGRPLGMVRTLLRWVAHVIDAILLIGYLRPLWHRERRTFADSLVGSVVVRRRPVGLGERREYAVTAAATMLCLAGAALTVTWASWGGEQQFAASCDPQAPAGVADDVARRSGVEATGVEVRHVERRLWMDRVTDLQRSYWADWTWDATTVPVGDLALELTATGPSGAEVTDRLGIGGRSSEVTTMDPQPIGTGTNLYFATVSIGDGAATDLGPVVDLTASFLVDGQVVATCTVHDLEPPPPGN</sequence>
<dbReference type="InterPro" id="IPR010432">
    <property type="entry name" value="RDD"/>
</dbReference>
<keyword evidence="9" id="KW-1185">Reference proteome</keyword>
<accession>D1BTM1</accession>
<dbReference type="HOGENOM" id="CLU_758388_0_0_11"/>
<dbReference type="InterPro" id="IPR051791">
    <property type="entry name" value="Pra-immunoreactive"/>
</dbReference>